<dbReference type="EMBL" id="WOCE01000013">
    <property type="protein sequence ID" value="KAE9600757.1"/>
    <property type="molecule type" value="Genomic_DNA"/>
</dbReference>
<evidence type="ECO:0000313" key="5">
    <source>
        <dbReference type="EMBL" id="KAE9600757.1"/>
    </source>
</evidence>
<organism evidence="5 6">
    <name type="scientific">Lupinus albus</name>
    <name type="common">White lupine</name>
    <name type="synonym">Lupinus termis</name>
    <dbReference type="NCBI Taxonomy" id="3870"/>
    <lineage>
        <taxon>Eukaryota</taxon>
        <taxon>Viridiplantae</taxon>
        <taxon>Streptophyta</taxon>
        <taxon>Embryophyta</taxon>
        <taxon>Tracheophyta</taxon>
        <taxon>Spermatophyta</taxon>
        <taxon>Magnoliopsida</taxon>
        <taxon>eudicotyledons</taxon>
        <taxon>Gunneridae</taxon>
        <taxon>Pentapetalae</taxon>
        <taxon>rosids</taxon>
        <taxon>fabids</taxon>
        <taxon>Fabales</taxon>
        <taxon>Fabaceae</taxon>
        <taxon>Papilionoideae</taxon>
        <taxon>50 kb inversion clade</taxon>
        <taxon>genistoids sensu lato</taxon>
        <taxon>core genistoids</taxon>
        <taxon>Genisteae</taxon>
        <taxon>Lupinus</taxon>
    </lineage>
</organism>
<dbReference type="SUPFAM" id="SSF47473">
    <property type="entry name" value="EF-hand"/>
    <property type="match status" value="1"/>
</dbReference>
<name>A0A6A4PH00_LUPAL</name>
<feature type="domain" description="EF-hand" evidence="4">
    <location>
        <begin position="135"/>
        <end position="170"/>
    </location>
</feature>
<comment type="caution">
    <text evidence="5">The sequence shown here is derived from an EMBL/GenBank/DDBJ whole genome shotgun (WGS) entry which is preliminary data.</text>
</comment>
<dbReference type="GO" id="GO:0005509">
    <property type="term" value="F:calcium ion binding"/>
    <property type="evidence" value="ECO:0007669"/>
    <property type="project" value="InterPro"/>
</dbReference>
<evidence type="ECO:0000259" key="4">
    <source>
        <dbReference type="PROSITE" id="PS50222"/>
    </source>
</evidence>
<dbReference type="InterPro" id="IPR011992">
    <property type="entry name" value="EF-hand-dom_pair"/>
</dbReference>
<evidence type="ECO:0000256" key="1">
    <source>
        <dbReference type="ARBA" id="ARBA00022723"/>
    </source>
</evidence>
<keyword evidence="1" id="KW-0479">Metal-binding</keyword>
<protein>
    <submittedName>
        <fullName evidence="5">Putative EF-hand domain pair protein</fullName>
    </submittedName>
</protein>
<keyword evidence="3" id="KW-0106">Calcium</keyword>
<gene>
    <name evidence="5" type="ORF">Lalb_Chr13g0290331</name>
</gene>
<dbReference type="Proteomes" id="UP000447434">
    <property type="component" value="Chromosome 13"/>
</dbReference>
<dbReference type="Pfam" id="PF13405">
    <property type="entry name" value="EF-hand_6"/>
    <property type="match status" value="1"/>
</dbReference>
<dbReference type="CDD" id="cd00051">
    <property type="entry name" value="EFh"/>
    <property type="match status" value="1"/>
</dbReference>
<dbReference type="OrthoDB" id="26525at2759"/>
<dbReference type="PANTHER" id="PTHR10891">
    <property type="entry name" value="EF-HAND CALCIUM-BINDING DOMAIN CONTAINING PROTEIN"/>
    <property type="match status" value="1"/>
</dbReference>
<accession>A0A6A4PH00</accession>
<evidence type="ECO:0000256" key="2">
    <source>
        <dbReference type="ARBA" id="ARBA00022737"/>
    </source>
</evidence>
<dbReference type="FunFam" id="1.10.238.10:FF:000001">
    <property type="entry name" value="Calmodulin 1"/>
    <property type="match status" value="1"/>
</dbReference>
<dbReference type="Gene3D" id="1.10.238.10">
    <property type="entry name" value="EF-hand"/>
    <property type="match status" value="3"/>
</dbReference>
<feature type="domain" description="EF-hand" evidence="4">
    <location>
        <begin position="60"/>
        <end position="95"/>
    </location>
</feature>
<dbReference type="PROSITE" id="PS00018">
    <property type="entry name" value="EF_HAND_1"/>
    <property type="match status" value="2"/>
</dbReference>
<dbReference type="InterPro" id="IPR018247">
    <property type="entry name" value="EF_Hand_1_Ca_BS"/>
</dbReference>
<dbReference type="InterPro" id="IPR002048">
    <property type="entry name" value="EF_hand_dom"/>
</dbReference>
<keyword evidence="6" id="KW-1185">Reference proteome</keyword>
<dbReference type="PROSITE" id="PS50222">
    <property type="entry name" value="EF_HAND_2"/>
    <property type="match status" value="3"/>
</dbReference>
<dbReference type="InterPro" id="IPR039647">
    <property type="entry name" value="EF_hand_pair_protein_CML-like"/>
</dbReference>
<proteinExistence type="predicted"/>
<dbReference type="Pfam" id="PF13499">
    <property type="entry name" value="EF-hand_7"/>
    <property type="match status" value="1"/>
</dbReference>
<feature type="domain" description="EF-hand" evidence="4">
    <location>
        <begin position="173"/>
        <end position="208"/>
    </location>
</feature>
<keyword evidence="2" id="KW-0677">Repeat</keyword>
<sequence length="210" mass="24262">MPSNTHYPSKYTILHLTLRTIHSYIFYFPYSFCPLNIFPLCFGTMSDKIHNTCPLLLSSSSSFRLQSIFNMFDKNGDAIITVQEISQALNLLGLDAELKDIDSLIKSYIKPDNEGLIYKDFMEFVWDTLLFDCEQQESELSEAFKVFDEDGDGYISAKELQVVLRKLELIEGNEIDTVQNMICSVDQNHDGRVDFFEFKNMFRTTFVTTS</sequence>
<evidence type="ECO:0000256" key="3">
    <source>
        <dbReference type="ARBA" id="ARBA00022837"/>
    </source>
</evidence>
<reference evidence="6" key="1">
    <citation type="journal article" date="2020" name="Nat. Commun.">
        <title>Genome sequence of the cluster root forming white lupin.</title>
        <authorList>
            <person name="Hufnagel B."/>
            <person name="Marques A."/>
            <person name="Soriano A."/>
            <person name="Marques L."/>
            <person name="Divol F."/>
            <person name="Doumas P."/>
            <person name="Sallet E."/>
            <person name="Mancinotti D."/>
            <person name="Carrere S."/>
            <person name="Marande W."/>
            <person name="Arribat S."/>
            <person name="Keller J."/>
            <person name="Huneau C."/>
            <person name="Blein T."/>
            <person name="Aime D."/>
            <person name="Laguerre M."/>
            <person name="Taylor J."/>
            <person name="Schubert V."/>
            <person name="Nelson M."/>
            <person name="Geu-Flores F."/>
            <person name="Crespi M."/>
            <person name="Gallardo-Guerrero K."/>
            <person name="Delaux P.-M."/>
            <person name="Salse J."/>
            <person name="Berges H."/>
            <person name="Guyot R."/>
            <person name="Gouzy J."/>
            <person name="Peret B."/>
        </authorList>
    </citation>
    <scope>NUCLEOTIDE SEQUENCE [LARGE SCALE GENOMIC DNA]</scope>
    <source>
        <strain evidence="6">cv. Amiga</strain>
    </source>
</reference>
<dbReference type="SMART" id="SM00054">
    <property type="entry name" value="EFh"/>
    <property type="match status" value="3"/>
</dbReference>
<dbReference type="AlphaFoldDB" id="A0A6A4PH00"/>
<evidence type="ECO:0000313" key="6">
    <source>
        <dbReference type="Proteomes" id="UP000447434"/>
    </source>
</evidence>